<name>A0A7D5BPP6_9BACT</name>
<dbReference type="PANTHER" id="PTHR33164:SF43">
    <property type="entry name" value="HTH-TYPE TRANSCRIPTIONAL REPRESSOR YETL"/>
    <property type="match status" value="1"/>
</dbReference>
<dbReference type="PANTHER" id="PTHR33164">
    <property type="entry name" value="TRANSCRIPTIONAL REGULATOR, MARR FAMILY"/>
    <property type="match status" value="1"/>
</dbReference>
<dbReference type="AlphaFoldDB" id="A0A7D5BPP6"/>
<dbReference type="SMART" id="SM00347">
    <property type="entry name" value="HTH_MARR"/>
    <property type="match status" value="1"/>
</dbReference>
<evidence type="ECO:0000259" key="1">
    <source>
        <dbReference type="PROSITE" id="PS50995"/>
    </source>
</evidence>
<dbReference type="Pfam" id="PF12802">
    <property type="entry name" value="MarR_2"/>
    <property type="match status" value="1"/>
</dbReference>
<dbReference type="InterPro" id="IPR039422">
    <property type="entry name" value="MarR/SlyA-like"/>
</dbReference>
<sequence length="156" mass="17159">MSKLKPSALLLSELLIEVFHLNGLALAAGEVLSNPSGLTSARWQVLGVVDHGPAPVANVARTMGLTRQSVQLTADALERDGFIEYVDNPHHRRARLIAITETGRKALREVEARHATWANRLGKRIDLETLRATVEGLRRAREVLEQDTATPEPSED</sequence>
<proteinExistence type="predicted"/>
<dbReference type="EMBL" id="MT520812">
    <property type="protein sequence ID" value="QKW93679.1"/>
    <property type="molecule type" value="Genomic_DNA"/>
</dbReference>
<organism evidence="2">
    <name type="scientific">Vitiosangium cumulatum</name>
    <dbReference type="NCBI Taxonomy" id="1867796"/>
    <lineage>
        <taxon>Bacteria</taxon>
        <taxon>Pseudomonadati</taxon>
        <taxon>Myxococcota</taxon>
        <taxon>Myxococcia</taxon>
        <taxon>Myxococcales</taxon>
        <taxon>Cystobacterineae</taxon>
        <taxon>Archangiaceae</taxon>
        <taxon>Vitiosangium</taxon>
    </lineage>
</organism>
<evidence type="ECO:0000313" key="2">
    <source>
        <dbReference type="EMBL" id="QKW93679.1"/>
    </source>
</evidence>
<dbReference type="PROSITE" id="PS50995">
    <property type="entry name" value="HTH_MARR_2"/>
    <property type="match status" value="1"/>
</dbReference>
<dbReference type="InterPro" id="IPR036388">
    <property type="entry name" value="WH-like_DNA-bd_sf"/>
</dbReference>
<dbReference type="Gene3D" id="1.10.10.10">
    <property type="entry name" value="Winged helix-like DNA-binding domain superfamily/Winged helix DNA-binding domain"/>
    <property type="match status" value="1"/>
</dbReference>
<dbReference type="InterPro" id="IPR036390">
    <property type="entry name" value="WH_DNA-bd_sf"/>
</dbReference>
<dbReference type="InterPro" id="IPR000835">
    <property type="entry name" value="HTH_MarR-typ"/>
</dbReference>
<dbReference type="GO" id="GO:0006950">
    <property type="term" value="P:response to stress"/>
    <property type="evidence" value="ECO:0007669"/>
    <property type="project" value="TreeGrafter"/>
</dbReference>
<reference evidence="2" key="1">
    <citation type="journal article" date="2020" name="Molecules">
        <title>2-Hydroxysorangiadenosine: Structure and Biosynthesis of a Myxobacterial Sesquiterpene-Nucleoside.</title>
        <authorList>
            <person name="Okoth D.A."/>
            <person name="Hug J.J."/>
            <person name="Garcia R."/>
            <person name="Sproer C."/>
            <person name="Overmann J."/>
            <person name="Muller R."/>
        </authorList>
    </citation>
    <scope>NUCLEOTIDE SEQUENCE</scope>
    <source>
        <strain evidence="2">MCy10943</strain>
    </source>
</reference>
<dbReference type="GO" id="GO:0003700">
    <property type="term" value="F:DNA-binding transcription factor activity"/>
    <property type="evidence" value="ECO:0007669"/>
    <property type="project" value="InterPro"/>
</dbReference>
<feature type="domain" description="HTH marR-type" evidence="1">
    <location>
        <begin position="7"/>
        <end position="139"/>
    </location>
</feature>
<dbReference type="SUPFAM" id="SSF46785">
    <property type="entry name" value="Winged helix' DNA-binding domain"/>
    <property type="match status" value="1"/>
</dbReference>
<accession>A0A7D5BPP6</accession>
<protein>
    <submittedName>
        <fullName evidence="2">Regulatory protein MarR</fullName>
    </submittedName>
</protein>